<dbReference type="Proteomes" id="UP000002019">
    <property type="component" value="Chromosome"/>
</dbReference>
<keyword evidence="2" id="KW-1185">Reference proteome</keyword>
<dbReference type="AlphaFoldDB" id="B0VI02"/>
<accession>B0VI02</accession>
<proteinExistence type="predicted"/>
<dbReference type="KEGG" id="caci:CLOAM1111"/>
<dbReference type="EMBL" id="CU466930">
    <property type="protein sequence ID" value="CAO80973.1"/>
    <property type="molecule type" value="Genomic_DNA"/>
</dbReference>
<gene>
    <name evidence="1" type="ordered locus">CLOAM1111</name>
</gene>
<evidence type="ECO:0000313" key="2">
    <source>
        <dbReference type="Proteomes" id="UP000002019"/>
    </source>
</evidence>
<evidence type="ECO:0000313" key="1">
    <source>
        <dbReference type="EMBL" id="CAO80973.1"/>
    </source>
</evidence>
<name>B0VI02_CLOAI</name>
<organism evidence="1 2">
    <name type="scientific">Cloacimonas acidaminovorans (strain Evry)</name>
    <dbReference type="NCBI Taxonomy" id="459349"/>
    <lineage>
        <taxon>Bacteria</taxon>
        <taxon>Pseudomonadati</taxon>
        <taxon>Candidatus Cloacimonadota</taxon>
        <taxon>Candidatus Cloacimonadia</taxon>
        <taxon>Candidatus Cloacimonadales</taxon>
        <taxon>Candidatus Cloacimonadaceae</taxon>
        <taxon>Candidatus Cloacimonas</taxon>
    </lineage>
</organism>
<reference evidence="1 2" key="1">
    <citation type="journal article" date="2008" name="J. Bacteriol.">
        <title>'Candidatus Cloacamonas acidaminovorans': genome sequence reconstruction provides a first glimpse of a new bacterial division.</title>
        <authorList>
            <person name="Pelletier E."/>
            <person name="Kreimeyer A."/>
            <person name="Bocs S."/>
            <person name="Rouy Z."/>
            <person name="Gyapay G."/>
            <person name="Chouari R."/>
            <person name="Riviere D."/>
            <person name="Ganesan A."/>
            <person name="Daegelen P."/>
            <person name="Sghir A."/>
            <person name="Cohen G.N."/>
            <person name="Medigue C."/>
            <person name="Weissenbach J."/>
            <person name="Le Paslier D."/>
        </authorList>
    </citation>
    <scope>NUCLEOTIDE SEQUENCE [LARGE SCALE GENOMIC DNA]</scope>
    <source>
        <strain evidence="2">Evry</strain>
    </source>
</reference>
<dbReference type="HOGENOM" id="CLU_3326382_0_0_0"/>
<protein>
    <submittedName>
        <fullName evidence="1">Uncharacterized protein</fullName>
    </submittedName>
</protein>
<sequence>MQKISPNYGLEIVIRYIYKWDAEFRFGINRKHNIFEYK</sequence>